<evidence type="ECO:0000256" key="3">
    <source>
        <dbReference type="ARBA" id="ARBA00022833"/>
    </source>
</evidence>
<dbReference type="GO" id="GO:0046872">
    <property type="term" value="F:metal ion binding"/>
    <property type="evidence" value="ECO:0007669"/>
    <property type="project" value="UniProtKB-KW"/>
</dbReference>
<keyword evidence="3" id="KW-0862">Zinc</keyword>
<evidence type="ECO:0000313" key="6">
    <source>
        <dbReference type="EMBL" id="GAL21132.1"/>
    </source>
</evidence>
<keyword evidence="2" id="KW-0479">Metal-binding</keyword>
<dbReference type="PANTHER" id="PTHR33337:SF40">
    <property type="entry name" value="CENP-V_GFA DOMAIN-CONTAINING PROTEIN-RELATED"/>
    <property type="match status" value="1"/>
</dbReference>
<dbReference type="PANTHER" id="PTHR33337">
    <property type="entry name" value="GFA DOMAIN-CONTAINING PROTEIN"/>
    <property type="match status" value="1"/>
</dbReference>
<dbReference type="InterPro" id="IPR011057">
    <property type="entry name" value="Mss4-like_sf"/>
</dbReference>
<evidence type="ECO:0000256" key="2">
    <source>
        <dbReference type="ARBA" id="ARBA00022723"/>
    </source>
</evidence>
<sequence length="138" mass="15153">MIMVLTGGCQCGKVRYEVKGEPMNQMFCYCSDCQERTGGDKWFGVWYSHDNFKFTGAETKIYTRKGSTGADVHNHFCPDCGVTVCADITAGNLFTINGPSFDSSEHLAPKMAIFTASAPNWAVLPSDIPIFKTFPSNS</sequence>
<feature type="domain" description="CENP-V/GFA" evidence="5">
    <location>
        <begin position="5"/>
        <end position="122"/>
    </location>
</feature>
<proteinExistence type="inferred from homology"/>
<comment type="similarity">
    <text evidence="1">Belongs to the Gfa family.</text>
</comment>
<dbReference type="STRING" id="990268.JCM19235_407"/>
<evidence type="ECO:0000256" key="1">
    <source>
        <dbReference type="ARBA" id="ARBA00005495"/>
    </source>
</evidence>
<dbReference type="AlphaFoldDB" id="A0A090SP13"/>
<protein>
    <submittedName>
        <fullName evidence="6">Gfa-like protein</fullName>
    </submittedName>
</protein>
<keyword evidence="4" id="KW-0456">Lyase</keyword>
<name>A0A090SP13_9VIBR</name>
<accession>A0A090SP13</accession>
<gene>
    <name evidence="6" type="ORF">JCM19235_407</name>
</gene>
<evidence type="ECO:0000313" key="7">
    <source>
        <dbReference type="Proteomes" id="UP000029228"/>
    </source>
</evidence>
<dbReference type="Gene3D" id="3.90.1590.10">
    <property type="entry name" value="glutathione-dependent formaldehyde- activating enzyme (gfa)"/>
    <property type="match status" value="1"/>
</dbReference>
<comment type="caution">
    <text evidence="6">The sequence shown here is derived from an EMBL/GenBank/DDBJ whole genome shotgun (WGS) entry which is preliminary data.</text>
</comment>
<reference evidence="6 7" key="1">
    <citation type="submission" date="2014-09" db="EMBL/GenBank/DDBJ databases">
        <title>Vibrio maritimus JCM 19235. (C45) whole genome shotgun sequence.</title>
        <authorList>
            <person name="Sawabe T."/>
            <person name="Meirelles P."/>
            <person name="Nakanishi M."/>
            <person name="Sayaka M."/>
            <person name="Hattori M."/>
            <person name="Ohkuma M."/>
        </authorList>
    </citation>
    <scope>NUCLEOTIDE SEQUENCE [LARGE SCALE GENOMIC DNA]</scope>
    <source>
        <strain evidence="7">JCM19235</strain>
    </source>
</reference>
<reference evidence="6 7" key="2">
    <citation type="submission" date="2014-09" db="EMBL/GenBank/DDBJ databases">
        <authorList>
            <consortium name="NBRP consortium"/>
            <person name="Sawabe T."/>
            <person name="Meirelles P."/>
            <person name="Nakanishi M."/>
            <person name="Sayaka M."/>
            <person name="Hattori M."/>
            <person name="Ohkuma M."/>
        </authorList>
    </citation>
    <scope>NUCLEOTIDE SEQUENCE [LARGE SCALE GENOMIC DNA]</scope>
    <source>
        <strain evidence="7">JCM19235</strain>
    </source>
</reference>
<evidence type="ECO:0000259" key="5">
    <source>
        <dbReference type="PROSITE" id="PS51891"/>
    </source>
</evidence>
<evidence type="ECO:0000256" key="4">
    <source>
        <dbReference type="ARBA" id="ARBA00023239"/>
    </source>
</evidence>
<dbReference type="GO" id="GO:0016846">
    <property type="term" value="F:carbon-sulfur lyase activity"/>
    <property type="evidence" value="ECO:0007669"/>
    <property type="project" value="InterPro"/>
</dbReference>
<dbReference type="Pfam" id="PF04828">
    <property type="entry name" value="GFA"/>
    <property type="match status" value="1"/>
</dbReference>
<dbReference type="Proteomes" id="UP000029228">
    <property type="component" value="Unassembled WGS sequence"/>
</dbReference>
<organism evidence="6 7">
    <name type="scientific">Vibrio maritimus</name>
    <dbReference type="NCBI Taxonomy" id="990268"/>
    <lineage>
        <taxon>Bacteria</taxon>
        <taxon>Pseudomonadati</taxon>
        <taxon>Pseudomonadota</taxon>
        <taxon>Gammaproteobacteria</taxon>
        <taxon>Vibrionales</taxon>
        <taxon>Vibrionaceae</taxon>
        <taxon>Vibrio</taxon>
    </lineage>
</organism>
<keyword evidence="7" id="KW-1185">Reference proteome</keyword>
<dbReference type="OrthoDB" id="4188830at2"/>
<dbReference type="SUPFAM" id="SSF51316">
    <property type="entry name" value="Mss4-like"/>
    <property type="match status" value="1"/>
</dbReference>
<dbReference type="PROSITE" id="PS51891">
    <property type="entry name" value="CENP_V_GFA"/>
    <property type="match status" value="1"/>
</dbReference>
<dbReference type="EMBL" id="BBMR01000007">
    <property type="protein sequence ID" value="GAL21132.1"/>
    <property type="molecule type" value="Genomic_DNA"/>
</dbReference>
<dbReference type="InterPro" id="IPR006913">
    <property type="entry name" value="CENP-V/GFA"/>
</dbReference>